<evidence type="ECO:0000256" key="1">
    <source>
        <dbReference type="SAM" id="SignalP"/>
    </source>
</evidence>
<accession>A0A8A1LRP8</accession>
<evidence type="ECO:0000313" key="3">
    <source>
        <dbReference type="Proteomes" id="UP000663419"/>
    </source>
</evidence>
<sequence length="69" mass="7503">MERVGCMYMYMSCILCPVSCVCPVSCPVLCCLPCIEPPRTLYPACAATDLDACRRRRSSPVVASWGPAV</sequence>
<dbReference type="AlphaFoldDB" id="A0A8A1LRP8"/>
<keyword evidence="1" id="KW-0732">Signal</keyword>
<evidence type="ECO:0008006" key="4">
    <source>
        <dbReference type="Google" id="ProtNLM"/>
    </source>
</evidence>
<protein>
    <recommendedName>
        <fullName evidence="4">Secreted protein</fullName>
    </recommendedName>
</protein>
<feature type="signal peptide" evidence="1">
    <location>
        <begin position="1"/>
        <end position="20"/>
    </location>
</feature>
<organism evidence="2 3">
    <name type="scientific">Ajellomyces capsulatus (strain H88)</name>
    <name type="common">Darling's disease fungus</name>
    <name type="synonym">Histoplasma capsulatum</name>
    <dbReference type="NCBI Taxonomy" id="544711"/>
    <lineage>
        <taxon>Eukaryota</taxon>
        <taxon>Fungi</taxon>
        <taxon>Dikarya</taxon>
        <taxon>Ascomycota</taxon>
        <taxon>Pezizomycotina</taxon>
        <taxon>Eurotiomycetes</taxon>
        <taxon>Eurotiomycetidae</taxon>
        <taxon>Onygenales</taxon>
        <taxon>Ajellomycetaceae</taxon>
        <taxon>Histoplasma</taxon>
    </lineage>
</organism>
<dbReference type="Proteomes" id="UP000663419">
    <property type="component" value="Chromosome 3"/>
</dbReference>
<dbReference type="VEuPathDB" id="FungiDB:I7I53_02299"/>
<proteinExistence type="predicted"/>
<feature type="chain" id="PRO_5034419558" description="Secreted protein" evidence="1">
    <location>
        <begin position="21"/>
        <end position="69"/>
    </location>
</feature>
<reference evidence="2" key="1">
    <citation type="submission" date="2021-01" db="EMBL/GenBank/DDBJ databases">
        <title>Chromosome-level genome assembly of a human fungal pathogen reveals clustering of transcriptionally co-regulated genes.</title>
        <authorList>
            <person name="Voorhies M."/>
            <person name="Cohen S."/>
            <person name="Shea T.P."/>
            <person name="Petrus S."/>
            <person name="Munoz J.F."/>
            <person name="Poplawski S."/>
            <person name="Goldman W.E."/>
            <person name="Michael T."/>
            <person name="Cuomo C.A."/>
            <person name="Sil A."/>
            <person name="Beyhan S."/>
        </authorList>
    </citation>
    <scope>NUCLEOTIDE SEQUENCE</scope>
    <source>
        <strain evidence="2">H88</strain>
    </source>
</reference>
<name>A0A8A1LRP8_AJEC8</name>
<dbReference type="EMBL" id="CP069104">
    <property type="protein sequence ID" value="QSS54667.1"/>
    <property type="molecule type" value="Genomic_DNA"/>
</dbReference>
<gene>
    <name evidence="2" type="ORF">I7I53_02299</name>
</gene>
<evidence type="ECO:0000313" key="2">
    <source>
        <dbReference type="EMBL" id="QSS54667.1"/>
    </source>
</evidence>